<dbReference type="GO" id="GO:0016705">
    <property type="term" value="F:oxidoreductase activity, acting on paired donors, with incorporation or reduction of molecular oxygen"/>
    <property type="evidence" value="ECO:0007669"/>
    <property type="project" value="InterPro"/>
</dbReference>
<evidence type="ECO:0000256" key="7">
    <source>
        <dbReference type="ARBA" id="ARBA00023004"/>
    </source>
</evidence>
<dbReference type="InterPro" id="IPR036396">
    <property type="entry name" value="Cyt_P450_sf"/>
</dbReference>
<dbReference type="InterPro" id="IPR001128">
    <property type="entry name" value="Cyt_P450"/>
</dbReference>
<comment type="similarity">
    <text evidence="10">Belongs to the cytochrome P450 family.</text>
</comment>
<keyword evidence="8" id="KW-0472">Membrane</keyword>
<dbReference type="PANTHER" id="PTHR47947">
    <property type="entry name" value="CYTOCHROME P450 82C3-RELATED"/>
    <property type="match status" value="1"/>
</dbReference>
<dbReference type="AlphaFoldDB" id="C0KHM1"/>
<dbReference type="PANTHER" id="PTHR47947:SF23">
    <property type="entry name" value="CYTOCHROME P450 FAMILY PROTEIN, EXPRESSED"/>
    <property type="match status" value="1"/>
</dbReference>
<dbReference type="InterPro" id="IPR050651">
    <property type="entry name" value="Plant_Cytochrome_P450_Monoox"/>
</dbReference>
<dbReference type="SUPFAM" id="SSF48264">
    <property type="entry name" value="Cytochrome P450"/>
    <property type="match status" value="1"/>
</dbReference>
<evidence type="ECO:0000256" key="10">
    <source>
        <dbReference type="RuleBase" id="RU000461"/>
    </source>
</evidence>
<keyword evidence="6 10" id="KW-0560">Oxidoreductase</keyword>
<dbReference type="GO" id="GO:0004497">
    <property type="term" value="F:monooxygenase activity"/>
    <property type="evidence" value="ECO:0007669"/>
    <property type="project" value="UniProtKB-KW"/>
</dbReference>
<dbReference type="PRINTS" id="PR00463">
    <property type="entry name" value="EP450I"/>
</dbReference>
<feature type="binding site" description="axial binding residue" evidence="9">
    <location>
        <position position="452"/>
    </location>
    <ligand>
        <name>heme</name>
        <dbReference type="ChEBI" id="CHEBI:30413"/>
    </ligand>
    <ligandPart>
        <name>Fe</name>
        <dbReference type="ChEBI" id="CHEBI:18248"/>
    </ligandPart>
</feature>
<keyword evidence="2 9" id="KW-0349">Heme</keyword>
<evidence type="ECO:0000256" key="1">
    <source>
        <dbReference type="ARBA" id="ARBA00004370"/>
    </source>
</evidence>
<evidence type="ECO:0000256" key="5">
    <source>
        <dbReference type="ARBA" id="ARBA00022989"/>
    </source>
</evidence>
<dbReference type="GO" id="GO:0016020">
    <property type="term" value="C:membrane"/>
    <property type="evidence" value="ECO:0007669"/>
    <property type="project" value="UniProtKB-SubCell"/>
</dbReference>
<dbReference type="InterPro" id="IPR002401">
    <property type="entry name" value="Cyt_P450_E_grp-I"/>
</dbReference>
<keyword evidence="5" id="KW-1133">Transmembrane helix</keyword>
<evidence type="ECO:0000256" key="8">
    <source>
        <dbReference type="ARBA" id="ARBA00023136"/>
    </source>
</evidence>
<proteinExistence type="evidence at transcript level"/>
<sequence>MDKTYVAILSFAFLLLLHYLVGRSGGNSNVKKKDVQLPPSPAAIPFLGHLHLVEKPFHAALSRLAARHGPVFSLRLGSRNTVVVSSPACARECFTEHDVSFANRPLFPSQLLVSFNGTALAASSYGPYWRNLRRIATVQLLSAHRVSCMSGVISAEVRAMVLRMYRAAAAAPGSAARILLKRRLLELSLSVLMETIAKTKATRPEADADTDMSVEAQEFKKMSDEIIPQLGTANLWDYLPVLRWFDVFGVRNKVLDAVRRRDAFLRRLIDAERQRLDDGSESEKSSMIAVLLTLQRTEPEVYTDAMITALCGNLFGAGTETISITTEWAMSLLLNHPETLRKAQAEIDASVGSSRLVSADDMPRLSYLQCIVSETLRLYPAAPLLLPHESSTDCKVGGYNIPSGTMLLVNAYAIQRDPTVWEEPTKFKPERFEDGKAEGLFMIPFGMGRRKCPGETLALRTIGLVLGTLIQCFDWDTVDGVEVDMTESGGISMPKAVPLEAICKPRAAMYGVLQNL</sequence>
<comment type="subcellular location">
    <subcellularLocation>
        <location evidence="1">Membrane</location>
    </subcellularLocation>
</comment>
<evidence type="ECO:0000313" key="12">
    <source>
        <dbReference type="EMBL" id="ACM69387.1"/>
    </source>
</evidence>
<gene>
    <name evidence="12" type="primary">F5H5</name>
</gene>
<dbReference type="InterPro" id="IPR017972">
    <property type="entry name" value="Cyt_P450_CS"/>
</dbReference>
<feature type="chain" id="PRO_5002898268" evidence="11">
    <location>
        <begin position="23"/>
        <end position="516"/>
    </location>
</feature>
<name>C0KHM1_9POAL</name>
<dbReference type="PROSITE" id="PS00086">
    <property type="entry name" value="CYTOCHROME_P450"/>
    <property type="match status" value="1"/>
</dbReference>
<keyword evidence="7 9" id="KW-0408">Iron</keyword>
<evidence type="ECO:0000256" key="2">
    <source>
        <dbReference type="ARBA" id="ARBA00022617"/>
    </source>
</evidence>
<dbReference type="Pfam" id="PF00067">
    <property type="entry name" value="p450"/>
    <property type="match status" value="1"/>
</dbReference>
<keyword evidence="4 9" id="KW-0479">Metal-binding</keyword>
<dbReference type="Gene3D" id="1.10.630.10">
    <property type="entry name" value="Cytochrome P450"/>
    <property type="match status" value="1"/>
</dbReference>
<organism evidence="12">
    <name type="scientific">Phyllostachys praecox</name>
    <dbReference type="NCBI Taxonomy" id="326921"/>
    <lineage>
        <taxon>Eukaryota</taxon>
        <taxon>Viridiplantae</taxon>
        <taxon>Streptophyta</taxon>
        <taxon>Embryophyta</taxon>
        <taxon>Tracheophyta</taxon>
        <taxon>Spermatophyta</taxon>
        <taxon>Magnoliopsida</taxon>
        <taxon>Liliopsida</taxon>
        <taxon>Poales</taxon>
        <taxon>Poaceae</taxon>
        <taxon>BOP clade</taxon>
        <taxon>Bambusoideae</taxon>
        <taxon>Arundinarodae</taxon>
        <taxon>Arundinarieae</taxon>
        <taxon>Arundinariinae</taxon>
        <taxon>Phyllostachys</taxon>
    </lineage>
</organism>
<comment type="cofactor">
    <cofactor evidence="9">
        <name>heme</name>
        <dbReference type="ChEBI" id="CHEBI:30413"/>
    </cofactor>
</comment>
<reference evidence="12" key="1">
    <citation type="submission" date="2009-01" db="EMBL/GenBank/DDBJ databases">
        <authorList>
            <person name="Yang X."/>
            <person name="Peng Z."/>
            <person name="Gao Z."/>
            <person name="Li X."/>
        </authorList>
    </citation>
    <scope>NUCLEOTIDE SEQUENCE</scope>
</reference>
<dbReference type="GO" id="GO:0005506">
    <property type="term" value="F:iron ion binding"/>
    <property type="evidence" value="ECO:0007669"/>
    <property type="project" value="InterPro"/>
</dbReference>
<protein>
    <submittedName>
        <fullName evidence="12">Putative ferulate 5-hydroxylase</fullName>
    </submittedName>
</protein>
<keyword evidence="10" id="KW-0503">Monooxygenase</keyword>
<dbReference type="PRINTS" id="PR00385">
    <property type="entry name" value="P450"/>
</dbReference>
<accession>C0KHM1</accession>
<keyword evidence="3" id="KW-0812">Transmembrane</keyword>
<evidence type="ECO:0000256" key="6">
    <source>
        <dbReference type="ARBA" id="ARBA00023002"/>
    </source>
</evidence>
<evidence type="ECO:0000256" key="9">
    <source>
        <dbReference type="PIRSR" id="PIRSR602401-1"/>
    </source>
</evidence>
<evidence type="ECO:0000256" key="11">
    <source>
        <dbReference type="SAM" id="SignalP"/>
    </source>
</evidence>
<evidence type="ECO:0000256" key="4">
    <source>
        <dbReference type="ARBA" id="ARBA00022723"/>
    </source>
</evidence>
<dbReference type="FunFam" id="1.10.630.10:FF:000023">
    <property type="entry name" value="Cytochrome P450 family protein"/>
    <property type="match status" value="1"/>
</dbReference>
<evidence type="ECO:0000256" key="3">
    <source>
        <dbReference type="ARBA" id="ARBA00022692"/>
    </source>
</evidence>
<dbReference type="GO" id="GO:0020037">
    <property type="term" value="F:heme binding"/>
    <property type="evidence" value="ECO:0007669"/>
    <property type="project" value="InterPro"/>
</dbReference>
<dbReference type="EMBL" id="FJ604603">
    <property type="protein sequence ID" value="ACM69387.1"/>
    <property type="molecule type" value="mRNA"/>
</dbReference>
<keyword evidence="11" id="KW-0732">Signal</keyword>
<feature type="signal peptide" evidence="11">
    <location>
        <begin position="1"/>
        <end position="22"/>
    </location>
</feature>